<feature type="compositionally biased region" description="Polar residues" evidence="4">
    <location>
        <begin position="159"/>
        <end position="169"/>
    </location>
</feature>
<dbReference type="AlphaFoldDB" id="A0AAW0XMF6"/>
<feature type="repeat" description="ANK" evidence="3">
    <location>
        <begin position="515"/>
        <end position="547"/>
    </location>
</feature>
<evidence type="ECO:0000256" key="2">
    <source>
        <dbReference type="ARBA" id="ARBA00023043"/>
    </source>
</evidence>
<reference evidence="5 6" key="1">
    <citation type="journal article" date="2024" name="BMC Genomics">
        <title>Genome assembly of redclaw crayfish (Cherax quadricarinatus) provides insights into its immune adaptation and hypoxia tolerance.</title>
        <authorList>
            <person name="Liu Z."/>
            <person name="Zheng J."/>
            <person name="Li H."/>
            <person name="Fang K."/>
            <person name="Wang S."/>
            <person name="He J."/>
            <person name="Zhou D."/>
            <person name="Weng S."/>
            <person name="Chi M."/>
            <person name="Gu Z."/>
            <person name="He J."/>
            <person name="Li F."/>
            <person name="Wang M."/>
        </authorList>
    </citation>
    <scope>NUCLEOTIDE SEQUENCE [LARGE SCALE GENOMIC DNA]</scope>
    <source>
        <strain evidence="5">ZL_2023a</strain>
    </source>
</reference>
<feature type="repeat" description="ANK" evidence="3">
    <location>
        <begin position="369"/>
        <end position="401"/>
    </location>
</feature>
<dbReference type="Gene3D" id="1.25.40.20">
    <property type="entry name" value="Ankyrin repeat-containing domain"/>
    <property type="match status" value="2"/>
</dbReference>
<evidence type="ECO:0000256" key="1">
    <source>
        <dbReference type="ARBA" id="ARBA00022737"/>
    </source>
</evidence>
<dbReference type="PANTHER" id="PTHR24171:SF9">
    <property type="entry name" value="ANKYRIN REPEAT DOMAIN-CONTAINING PROTEIN 39"/>
    <property type="match status" value="1"/>
</dbReference>
<dbReference type="SMART" id="SM00248">
    <property type="entry name" value="ANK"/>
    <property type="match status" value="7"/>
</dbReference>
<keyword evidence="6" id="KW-1185">Reference proteome</keyword>
<feature type="repeat" description="ANK" evidence="3">
    <location>
        <begin position="336"/>
        <end position="368"/>
    </location>
</feature>
<dbReference type="Pfam" id="PF12796">
    <property type="entry name" value="Ank_2"/>
    <property type="match status" value="2"/>
</dbReference>
<feature type="region of interest" description="Disordered" evidence="4">
    <location>
        <begin position="150"/>
        <end position="169"/>
    </location>
</feature>
<name>A0AAW0XMF6_CHEQU</name>
<evidence type="ECO:0000256" key="4">
    <source>
        <dbReference type="SAM" id="MobiDB-lite"/>
    </source>
</evidence>
<accession>A0AAW0XMF6</accession>
<keyword evidence="2 3" id="KW-0040">ANK repeat</keyword>
<feature type="compositionally biased region" description="Low complexity" evidence="4">
    <location>
        <begin position="82"/>
        <end position="93"/>
    </location>
</feature>
<dbReference type="PRINTS" id="PR01415">
    <property type="entry name" value="ANKYRIN"/>
</dbReference>
<evidence type="ECO:0000313" key="5">
    <source>
        <dbReference type="EMBL" id="KAK8740941.1"/>
    </source>
</evidence>
<feature type="compositionally biased region" description="Polar residues" evidence="4">
    <location>
        <begin position="70"/>
        <end position="81"/>
    </location>
</feature>
<keyword evidence="1" id="KW-0677">Repeat</keyword>
<protein>
    <submittedName>
        <fullName evidence="5">Uncharacterized protein</fullName>
    </submittedName>
</protein>
<dbReference type="PROSITE" id="PS50088">
    <property type="entry name" value="ANK_REPEAT"/>
    <property type="match status" value="5"/>
</dbReference>
<organism evidence="5 6">
    <name type="scientific">Cherax quadricarinatus</name>
    <name type="common">Australian red claw crayfish</name>
    <dbReference type="NCBI Taxonomy" id="27406"/>
    <lineage>
        <taxon>Eukaryota</taxon>
        <taxon>Metazoa</taxon>
        <taxon>Ecdysozoa</taxon>
        <taxon>Arthropoda</taxon>
        <taxon>Crustacea</taxon>
        <taxon>Multicrustacea</taxon>
        <taxon>Malacostraca</taxon>
        <taxon>Eumalacostraca</taxon>
        <taxon>Eucarida</taxon>
        <taxon>Decapoda</taxon>
        <taxon>Pleocyemata</taxon>
        <taxon>Astacidea</taxon>
        <taxon>Parastacoidea</taxon>
        <taxon>Parastacidae</taxon>
        <taxon>Cherax</taxon>
    </lineage>
</organism>
<evidence type="ECO:0000256" key="3">
    <source>
        <dbReference type="PROSITE-ProRule" id="PRU00023"/>
    </source>
</evidence>
<feature type="compositionally biased region" description="Polar residues" evidence="4">
    <location>
        <begin position="21"/>
        <end position="37"/>
    </location>
</feature>
<feature type="region of interest" description="Disordered" evidence="4">
    <location>
        <begin position="180"/>
        <end position="215"/>
    </location>
</feature>
<gene>
    <name evidence="5" type="ORF">OTU49_002784</name>
</gene>
<feature type="repeat" description="ANK" evidence="3">
    <location>
        <begin position="548"/>
        <end position="580"/>
    </location>
</feature>
<feature type="repeat" description="ANK" evidence="3">
    <location>
        <begin position="482"/>
        <end position="514"/>
    </location>
</feature>
<sequence>FIPSKNEKGNTDEHLPLPDNEYNTDGHSFLNNVQNCINEHPPHSQKGQGSVDKHPLFPNRKISSEARTLFPSNSRQNSIEDQSSLSSNNQQNSSDEHPSLPSNNRQGSIDECGPLNNEDSINEHLYSQQKSRQSNTKNLTIVSKNCHKKSIDDRDFSQENDPNTGQNVTNDLAIFQQDTCRSRTNSSQRGSRQSGINCNRNKSININSGSTRDSNNARNFCGSRSGSRVSFGQDLLRKCLEVAVEKYSNYEWEENQIEQTGAVEKQLSNEELNKSLSNAVCSHDAEKARSLLEIGADANVSCGHLPALLRAANDGALYVVQALLAAGADIDARCDQGNSALHVAARGGHSEVALQLVHSGAFVDAINRSSVTPLQMALAHGHLEVARTLLRLNADIFLPNKIGETSYEMMKHLGYLGLCECPREVRRDSAPGTRVEQPSMEIPVTVKMILGVENGCPVTVETCLTEGAPPNAVVPLALHWPAQATVLHRAAHHGHDLIVRLLLAAGAEVNRQDVVGNTPLHAAAQAGHNRVVKILLKHGALQEATSRSGMTPLHRAASKGKELTCNLLVRRGSSLQAQDTAGRTPADWARKRGFKLLARKLLYRRKSSGTLLGDCERHYYMNHLKQLHEAALKEAQHTNIVDCQE</sequence>
<feature type="region of interest" description="Disordered" evidence="4">
    <location>
        <begin position="1"/>
        <end position="119"/>
    </location>
</feature>
<dbReference type="SUPFAM" id="SSF48403">
    <property type="entry name" value="Ankyrin repeat"/>
    <property type="match status" value="1"/>
</dbReference>
<feature type="non-terminal residue" evidence="5">
    <location>
        <position position="1"/>
    </location>
</feature>
<dbReference type="InterPro" id="IPR036770">
    <property type="entry name" value="Ankyrin_rpt-contain_sf"/>
</dbReference>
<dbReference type="PROSITE" id="PS50297">
    <property type="entry name" value="ANK_REP_REGION"/>
    <property type="match status" value="5"/>
</dbReference>
<evidence type="ECO:0000313" key="6">
    <source>
        <dbReference type="Proteomes" id="UP001445076"/>
    </source>
</evidence>
<dbReference type="InterPro" id="IPR002110">
    <property type="entry name" value="Ankyrin_rpt"/>
</dbReference>
<feature type="compositionally biased region" description="Basic and acidic residues" evidence="4">
    <location>
        <begin position="1"/>
        <end position="16"/>
    </location>
</feature>
<comment type="caution">
    <text evidence="5">The sequence shown here is derived from an EMBL/GenBank/DDBJ whole genome shotgun (WGS) entry which is preliminary data.</text>
</comment>
<dbReference type="PANTHER" id="PTHR24171">
    <property type="entry name" value="ANKYRIN REPEAT DOMAIN-CONTAINING PROTEIN 39-RELATED"/>
    <property type="match status" value="1"/>
</dbReference>
<dbReference type="Proteomes" id="UP001445076">
    <property type="component" value="Unassembled WGS sequence"/>
</dbReference>
<proteinExistence type="predicted"/>
<dbReference type="EMBL" id="JARKIK010000032">
    <property type="protein sequence ID" value="KAK8740941.1"/>
    <property type="molecule type" value="Genomic_DNA"/>
</dbReference>